<proteinExistence type="predicted"/>
<reference evidence="1" key="1">
    <citation type="submission" date="2024-05" db="EMBL/GenBank/DDBJ databases">
        <title>Complete genomes of an iridovirus, and two densoviruses identified in lab reared social spiders in California, USA.</title>
        <authorList>
            <person name="Millerwise S."/>
            <person name="Lund M.C."/>
            <person name="Schmidlin K."/>
            <person name="Kraberger S."/>
            <person name="Harrison J."/>
            <person name="Cease A."/>
            <person name="Pinter-Wollman N."/>
            <person name="Varsani A."/>
        </authorList>
    </citation>
    <scope>NUCLEOTIDE SEQUENCE</scope>
    <source>
        <strain evidence="1">SocP20</strain>
    </source>
</reference>
<evidence type="ECO:0000313" key="1">
    <source>
        <dbReference type="EMBL" id="XBY85620.1"/>
    </source>
</evidence>
<dbReference type="EMBL" id="PP847201">
    <property type="protein sequence ID" value="XBY85620.1"/>
    <property type="molecule type" value="Genomic_DNA"/>
</dbReference>
<accession>A0AAU7YC33</accession>
<sequence>MYCYSNCVVASQHKGLNVESYTCEKPDPYGRKIVCKCTLITCHDI</sequence>
<name>A0AAU7YC33_9VIRU</name>
<protein>
    <submittedName>
        <fullName evidence="1">Uncharacterized protein</fullName>
    </submittedName>
</protein>
<organism evidence="1">
    <name type="scientific">Iridovirus sp</name>
    <dbReference type="NCBI Taxonomy" id="135728"/>
    <lineage>
        <taxon>Viruses</taxon>
        <taxon>Varidnaviria</taxon>
        <taxon>Bamfordvirae</taxon>
        <taxon>Nucleocytoviricota</taxon>
        <taxon>Megaviricetes</taxon>
        <taxon>Pimascovirales</taxon>
        <taxon>Pimascovirales incertae sedis</taxon>
        <taxon>Iridoviridae</taxon>
        <taxon>Betairidovirinae</taxon>
        <taxon>Iridovirus</taxon>
    </lineage>
</organism>